<comment type="caution">
    <text evidence="3">The sequence shown here is derived from an EMBL/GenBank/DDBJ whole genome shotgun (WGS) entry which is preliminary data.</text>
</comment>
<dbReference type="AlphaFoldDB" id="A0A8S1HIA3"/>
<dbReference type="Proteomes" id="UP000835052">
    <property type="component" value="Unassembled WGS sequence"/>
</dbReference>
<evidence type="ECO:0000259" key="2">
    <source>
        <dbReference type="Pfam" id="PF07735"/>
    </source>
</evidence>
<evidence type="ECO:0000256" key="1">
    <source>
        <dbReference type="SAM" id="SignalP"/>
    </source>
</evidence>
<sequence>MNYTLEALLASLLWVSSGEITESSGSLKQVALAFRAATATGEYVNAIVTVVDVYGDATTYAFSPDNDSSTDFLYEHPLPEITYTAKPLEDAFSFFVASLLNVSLVGEARIVANKLTSSMNTTLDSLLLEPNMTLPIINAFHFSTYDVSLIRRLLEVTVHQPERIRISFFSFAERMMKLIDNSVLDIPKVRRTSRLLMDGIQCDAKDEQLLNLSSKTIQLRSLTLTSASINTILKHWQDGSRELENLRIVTDDLQRAEVMTGVQKKTISRNVWRVRNRAGVVGTVSISRSPTIMFDPKPTFEFSINPIFMS</sequence>
<evidence type="ECO:0000313" key="3">
    <source>
        <dbReference type="EMBL" id="CAD6194682.1"/>
    </source>
</evidence>
<accession>A0A8S1HIA3</accession>
<proteinExistence type="predicted"/>
<gene>
    <name evidence="3" type="ORF">CAUJ_LOCUS10601</name>
</gene>
<feature type="domain" description="Sdz-33 F-box" evidence="2">
    <location>
        <begin position="207"/>
        <end position="246"/>
    </location>
</feature>
<dbReference type="InterPro" id="IPR012885">
    <property type="entry name" value="F-box_Sdz-33"/>
</dbReference>
<keyword evidence="4" id="KW-1185">Reference proteome</keyword>
<keyword evidence="1" id="KW-0732">Signal</keyword>
<organism evidence="3 4">
    <name type="scientific">Caenorhabditis auriculariae</name>
    <dbReference type="NCBI Taxonomy" id="2777116"/>
    <lineage>
        <taxon>Eukaryota</taxon>
        <taxon>Metazoa</taxon>
        <taxon>Ecdysozoa</taxon>
        <taxon>Nematoda</taxon>
        <taxon>Chromadorea</taxon>
        <taxon>Rhabditida</taxon>
        <taxon>Rhabditina</taxon>
        <taxon>Rhabditomorpha</taxon>
        <taxon>Rhabditoidea</taxon>
        <taxon>Rhabditidae</taxon>
        <taxon>Peloderinae</taxon>
        <taxon>Caenorhabditis</taxon>
    </lineage>
</organism>
<protein>
    <recommendedName>
        <fullName evidence="2">Sdz-33 F-box domain-containing protein</fullName>
    </recommendedName>
</protein>
<feature type="signal peptide" evidence="1">
    <location>
        <begin position="1"/>
        <end position="18"/>
    </location>
</feature>
<dbReference type="EMBL" id="CAJGYM010000046">
    <property type="protein sequence ID" value="CAD6194682.1"/>
    <property type="molecule type" value="Genomic_DNA"/>
</dbReference>
<name>A0A8S1HIA3_9PELO</name>
<evidence type="ECO:0000313" key="4">
    <source>
        <dbReference type="Proteomes" id="UP000835052"/>
    </source>
</evidence>
<dbReference type="OrthoDB" id="5809784at2759"/>
<feature type="chain" id="PRO_5035717726" description="Sdz-33 F-box domain-containing protein" evidence="1">
    <location>
        <begin position="19"/>
        <end position="310"/>
    </location>
</feature>
<reference evidence="3" key="1">
    <citation type="submission" date="2020-10" db="EMBL/GenBank/DDBJ databases">
        <authorList>
            <person name="Kikuchi T."/>
        </authorList>
    </citation>
    <scope>NUCLEOTIDE SEQUENCE</scope>
    <source>
        <strain evidence="3">NKZ352</strain>
    </source>
</reference>
<dbReference type="Pfam" id="PF07735">
    <property type="entry name" value="FBA_2"/>
    <property type="match status" value="1"/>
</dbReference>